<reference evidence="1 2" key="1">
    <citation type="submission" date="2024-02" db="EMBL/GenBank/DDBJ databases">
        <title>First report Erwinia aphidicola in onion in Chile.</title>
        <authorList>
            <person name="Valenzuela M."/>
            <person name="Pena M."/>
            <person name="Dutta B."/>
        </authorList>
    </citation>
    <scope>NUCLEOTIDE SEQUENCE [LARGE SCALE GENOMIC DNA]</scope>
    <source>
        <strain evidence="1 2">QCJ3A</strain>
    </source>
</reference>
<gene>
    <name evidence="1" type="ORF">V8N49_23915</name>
</gene>
<sequence length="118" mass="12702">MTKIIERNRSRLVNIYLAELVRKTGSMSAVTELPDGSLTTVALDAEIVTKALHKLFESAVRRVSSATAADSEIAETYSECVKIKTGKLSAFGEGFMGALISNLVEQAFAVKDGFNDGE</sequence>
<dbReference type="EMBL" id="JBANEI010000038">
    <property type="protein sequence ID" value="MEI2684662.1"/>
    <property type="molecule type" value="Genomic_DNA"/>
</dbReference>
<name>A0ABU8DMB6_ERWAP</name>
<comment type="caution">
    <text evidence="1">The sequence shown here is derived from an EMBL/GenBank/DDBJ whole genome shotgun (WGS) entry which is preliminary data.</text>
</comment>
<evidence type="ECO:0000313" key="2">
    <source>
        <dbReference type="Proteomes" id="UP001306592"/>
    </source>
</evidence>
<keyword evidence="2" id="KW-1185">Reference proteome</keyword>
<organism evidence="1 2">
    <name type="scientific">Erwinia aphidicola</name>
    <dbReference type="NCBI Taxonomy" id="68334"/>
    <lineage>
        <taxon>Bacteria</taxon>
        <taxon>Pseudomonadati</taxon>
        <taxon>Pseudomonadota</taxon>
        <taxon>Gammaproteobacteria</taxon>
        <taxon>Enterobacterales</taxon>
        <taxon>Erwiniaceae</taxon>
        <taxon>Erwinia</taxon>
    </lineage>
</organism>
<dbReference type="RefSeq" id="WP_336204518.1">
    <property type="nucleotide sequence ID" value="NZ_JBANEI010000038.1"/>
</dbReference>
<protein>
    <submittedName>
        <fullName evidence="1">Uncharacterized protein</fullName>
    </submittedName>
</protein>
<accession>A0ABU8DMB6</accession>
<dbReference type="Proteomes" id="UP001306592">
    <property type="component" value="Unassembled WGS sequence"/>
</dbReference>
<proteinExistence type="predicted"/>
<evidence type="ECO:0000313" key="1">
    <source>
        <dbReference type="EMBL" id="MEI2684662.1"/>
    </source>
</evidence>